<evidence type="ECO:0000256" key="3">
    <source>
        <dbReference type="ARBA" id="ARBA00022833"/>
    </source>
</evidence>
<evidence type="ECO:0000313" key="6">
    <source>
        <dbReference type="Proteomes" id="UP000607645"/>
    </source>
</evidence>
<name>A0A8J6J6E4_9FIRM</name>
<dbReference type="PANTHER" id="PTHR43794:SF11">
    <property type="entry name" value="AMIDOHYDROLASE-RELATED DOMAIN-CONTAINING PROTEIN"/>
    <property type="match status" value="1"/>
</dbReference>
<dbReference type="InterPro" id="IPR011059">
    <property type="entry name" value="Metal-dep_hydrolase_composite"/>
</dbReference>
<evidence type="ECO:0000259" key="4">
    <source>
        <dbReference type="Pfam" id="PF01979"/>
    </source>
</evidence>
<sequence>MAILFQNVTAVLMDDAGTVLKGAFVAVEGDKILSVGAQRPEGAFDEVVDGAGKVLMPGLVNAHTHVPMTMMRGYGDGHDLHDWLQNFIFPVEDKWDARAIRAAAALGLCEMIASGTTCLADMYMFCDEICQEVAAAGINANIARGVTAFAEGVSFDTHPSCVETRALADRWHGHNGGQIKIDACLHGEYTSFASPAVWDGLAEYAREKGLGMHVHISETRSEHEDCVGRWGMTPVQVLEKHGVWDVRAIAAHCVWTTPDDWAILAEHGVSAVHNPCSNLKLGSGIAPVIGLRKAGVNVALGTDGVSSNNTTDLFEDMKIAAMLQNGAQQDPLALLPMDALRMATVNGARALGRNTGRIAPGCDADLILVDFGRLNLIPCHDVVSNLVYAAHGCDVVMNMCRGKVIYRNGDFLTIDIERVKREVADYALPLLFG</sequence>
<dbReference type="PANTHER" id="PTHR43794">
    <property type="entry name" value="AMINOHYDROLASE SSNA-RELATED"/>
    <property type="match status" value="1"/>
</dbReference>
<dbReference type="AlphaFoldDB" id="A0A8J6J6E4"/>
<dbReference type="Proteomes" id="UP000607645">
    <property type="component" value="Unassembled WGS sequence"/>
</dbReference>
<dbReference type="InterPro" id="IPR050287">
    <property type="entry name" value="MTA/SAH_deaminase"/>
</dbReference>
<dbReference type="CDD" id="cd01298">
    <property type="entry name" value="ATZ_TRZ_like"/>
    <property type="match status" value="1"/>
</dbReference>
<keyword evidence="3" id="KW-0862">Zinc</keyword>
<evidence type="ECO:0000256" key="1">
    <source>
        <dbReference type="ARBA" id="ARBA00022723"/>
    </source>
</evidence>
<reference evidence="5" key="1">
    <citation type="submission" date="2020-08" db="EMBL/GenBank/DDBJ databases">
        <title>Genome public.</title>
        <authorList>
            <person name="Liu C."/>
            <person name="Sun Q."/>
        </authorList>
    </citation>
    <scope>NUCLEOTIDE SEQUENCE</scope>
    <source>
        <strain evidence="5">NSJ-52</strain>
    </source>
</reference>
<evidence type="ECO:0000313" key="5">
    <source>
        <dbReference type="EMBL" id="MBC5736972.1"/>
    </source>
</evidence>
<dbReference type="SUPFAM" id="SSF51556">
    <property type="entry name" value="Metallo-dependent hydrolases"/>
    <property type="match status" value="1"/>
</dbReference>
<dbReference type="EMBL" id="JACOPQ010000005">
    <property type="protein sequence ID" value="MBC5736972.1"/>
    <property type="molecule type" value="Genomic_DNA"/>
</dbReference>
<dbReference type="InterPro" id="IPR032466">
    <property type="entry name" value="Metal_Hydrolase"/>
</dbReference>
<dbReference type="Gene3D" id="2.30.40.10">
    <property type="entry name" value="Urease, subunit C, domain 1"/>
    <property type="match status" value="1"/>
</dbReference>
<dbReference type="Gene3D" id="3.20.20.140">
    <property type="entry name" value="Metal-dependent hydrolases"/>
    <property type="match status" value="1"/>
</dbReference>
<dbReference type="RefSeq" id="WP_155147601.1">
    <property type="nucleotide sequence ID" value="NZ_JACOPQ010000005.1"/>
</dbReference>
<evidence type="ECO:0000256" key="2">
    <source>
        <dbReference type="ARBA" id="ARBA00022801"/>
    </source>
</evidence>
<dbReference type="Pfam" id="PF01979">
    <property type="entry name" value="Amidohydro_1"/>
    <property type="match status" value="1"/>
</dbReference>
<feature type="domain" description="Amidohydrolase-related" evidence="4">
    <location>
        <begin position="54"/>
        <end position="404"/>
    </location>
</feature>
<dbReference type="GO" id="GO:0046872">
    <property type="term" value="F:metal ion binding"/>
    <property type="evidence" value="ECO:0007669"/>
    <property type="project" value="UniProtKB-KW"/>
</dbReference>
<dbReference type="GO" id="GO:0016814">
    <property type="term" value="F:hydrolase activity, acting on carbon-nitrogen (but not peptide) bonds, in cyclic amidines"/>
    <property type="evidence" value="ECO:0007669"/>
    <property type="project" value="UniProtKB-ARBA"/>
</dbReference>
<comment type="caution">
    <text evidence="5">The sequence shown here is derived from an EMBL/GenBank/DDBJ whole genome shotgun (WGS) entry which is preliminary data.</text>
</comment>
<keyword evidence="2" id="KW-0378">Hydrolase</keyword>
<dbReference type="FunFam" id="3.20.20.140:FF:000014">
    <property type="entry name" value="5-methylthioadenosine/S-adenosylhomocysteine deaminase"/>
    <property type="match status" value="1"/>
</dbReference>
<keyword evidence="1" id="KW-0479">Metal-binding</keyword>
<protein>
    <submittedName>
        <fullName evidence="5">Amidohydrolase</fullName>
    </submittedName>
</protein>
<dbReference type="SUPFAM" id="SSF51338">
    <property type="entry name" value="Composite domain of metallo-dependent hydrolases"/>
    <property type="match status" value="1"/>
</dbReference>
<dbReference type="GO" id="GO:0019239">
    <property type="term" value="F:deaminase activity"/>
    <property type="evidence" value="ECO:0007669"/>
    <property type="project" value="UniProtKB-ARBA"/>
</dbReference>
<dbReference type="InterPro" id="IPR006680">
    <property type="entry name" value="Amidohydro-rel"/>
</dbReference>
<gene>
    <name evidence="5" type="ORF">H8S62_08085</name>
</gene>
<keyword evidence="6" id="KW-1185">Reference proteome</keyword>
<accession>A0A8J6J6E4</accession>
<proteinExistence type="predicted"/>
<organism evidence="5 6">
    <name type="scientific">Lawsonibacter faecis</name>
    <dbReference type="NCBI Taxonomy" id="2763052"/>
    <lineage>
        <taxon>Bacteria</taxon>
        <taxon>Bacillati</taxon>
        <taxon>Bacillota</taxon>
        <taxon>Clostridia</taxon>
        <taxon>Eubacteriales</taxon>
        <taxon>Oscillospiraceae</taxon>
        <taxon>Lawsonibacter</taxon>
    </lineage>
</organism>